<sequence length="202" mass="23085">MNISWLRLLSVLMTTMRIQHGSASVAVRSASKFRTMACQTKVVMLLILATVALATNFDELVKVNSGGYSSCPFGWVEYGGRCFTYQAHSLNWASAEKHCLNYDGHLVSIHSEDEYQLVKALIRAHDHNENPTWIGLSGCQKMFDFFWSDGTKLTFTKWDFGEPNFLFGECCVNVNWPWPGTKRWNDVPCLWSYPFVCAKKIY</sequence>
<keyword evidence="5" id="KW-1185">Reference proteome</keyword>
<dbReference type="InterPro" id="IPR018378">
    <property type="entry name" value="C-type_lectin_CS"/>
</dbReference>
<proteinExistence type="predicted"/>
<dbReference type="InterPro" id="IPR001304">
    <property type="entry name" value="C-type_lectin-like"/>
</dbReference>
<dbReference type="Proteomes" id="UP000824219">
    <property type="component" value="Linkage Group LG07"/>
</dbReference>
<keyword evidence="1" id="KW-1015">Disulfide bond</keyword>
<evidence type="ECO:0000313" key="5">
    <source>
        <dbReference type="Proteomes" id="UP000824219"/>
    </source>
</evidence>
<dbReference type="EMBL" id="JAHKSW010000007">
    <property type="protein sequence ID" value="KAG7330530.1"/>
    <property type="molecule type" value="Genomic_DNA"/>
</dbReference>
<feature type="domain" description="C-type lectin" evidence="3">
    <location>
        <begin position="78"/>
        <end position="198"/>
    </location>
</feature>
<keyword evidence="2" id="KW-0732">Signal</keyword>
<dbReference type="SUPFAM" id="SSF56436">
    <property type="entry name" value="C-type lectin-like"/>
    <property type="match status" value="1"/>
</dbReference>
<evidence type="ECO:0000256" key="2">
    <source>
        <dbReference type="SAM" id="SignalP"/>
    </source>
</evidence>
<dbReference type="OrthoDB" id="441660at2759"/>
<protein>
    <recommendedName>
        <fullName evidence="3">C-type lectin domain-containing protein</fullName>
    </recommendedName>
</protein>
<dbReference type="PROSITE" id="PS50041">
    <property type="entry name" value="C_TYPE_LECTIN_2"/>
    <property type="match status" value="1"/>
</dbReference>
<evidence type="ECO:0000259" key="3">
    <source>
        <dbReference type="PROSITE" id="PS50041"/>
    </source>
</evidence>
<organism evidence="4 5">
    <name type="scientific">Hemibagrus wyckioides</name>
    <dbReference type="NCBI Taxonomy" id="337641"/>
    <lineage>
        <taxon>Eukaryota</taxon>
        <taxon>Metazoa</taxon>
        <taxon>Chordata</taxon>
        <taxon>Craniata</taxon>
        <taxon>Vertebrata</taxon>
        <taxon>Euteleostomi</taxon>
        <taxon>Actinopterygii</taxon>
        <taxon>Neopterygii</taxon>
        <taxon>Teleostei</taxon>
        <taxon>Ostariophysi</taxon>
        <taxon>Siluriformes</taxon>
        <taxon>Bagridae</taxon>
        <taxon>Hemibagrus</taxon>
    </lineage>
</organism>
<dbReference type="SMART" id="SM00034">
    <property type="entry name" value="CLECT"/>
    <property type="match status" value="1"/>
</dbReference>
<accession>A0A9D3SPA3</accession>
<reference evidence="4 5" key="1">
    <citation type="submission" date="2021-06" db="EMBL/GenBank/DDBJ databases">
        <title>Chromosome-level genome assembly of the red-tail catfish (Hemibagrus wyckioides).</title>
        <authorList>
            <person name="Shao F."/>
        </authorList>
    </citation>
    <scope>NUCLEOTIDE SEQUENCE [LARGE SCALE GENOMIC DNA]</scope>
    <source>
        <strain evidence="4">EC202008001</strain>
        <tissue evidence="4">Blood</tissue>
    </source>
</reference>
<dbReference type="InterPro" id="IPR050111">
    <property type="entry name" value="C-type_lectin/snaclec_domain"/>
</dbReference>
<gene>
    <name evidence="4" type="ORF">KOW79_006752</name>
</gene>
<evidence type="ECO:0000313" key="4">
    <source>
        <dbReference type="EMBL" id="KAG7330530.1"/>
    </source>
</evidence>
<feature type="chain" id="PRO_5039697695" description="C-type lectin domain-containing protein" evidence="2">
    <location>
        <begin position="24"/>
        <end position="202"/>
    </location>
</feature>
<dbReference type="PRINTS" id="PR01504">
    <property type="entry name" value="PNCREATITSAP"/>
</dbReference>
<dbReference type="Gene3D" id="3.10.100.10">
    <property type="entry name" value="Mannose-Binding Protein A, subunit A"/>
    <property type="match status" value="1"/>
</dbReference>
<dbReference type="InterPro" id="IPR016187">
    <property type="entry name" value="CTDL_fold"/>
</dbReference>
<dbReference type="InterPro" id="IPR016186">
    <property type="entry name" value="C-type_lectin-like/link_sf"/>
</dbReference>
<evidence type="ECO:0000256" key="1">
    <source>
        <dbReference type="ARBA" id="ARBA00023157"/>
    </source>
</evidence>
<comment type="caution">
    <text evidence="4">The sequence shown here is derived from an EMBL/GenBank/DDBJ whole genome shotgun (WGS) entry which is preliminary data.</text>
</comment>
<dbReference type="PROSITE" id="PS00615">
    <property type="entry name" value="C_TYPE_LECTIN_1"/>
    <property type="match status" value="1"/>
</dbReference>
<name>A0A9D3SPA3_9TELE</name>
<dbReference type="PANTHER" id="PTHR22803">
    <property type="entry name" value="MANNOSE, PHOSPHOLIPASE, LECTIN RECEPTOR RELATED"/>
    <property type="match status" value="1"/>
</dbReference>
<feature type="signal peptide" evidence="2">
    <location>
        <begin position="1"/>
        <end position="23"/>
    </location>
</feature>
<dbReference type="CDD" id="cd00037">
    <property type="entry name" value="CLECT"/>
    <property type="match status" value="1"/>
</dbReference>
<dbReference type="Pfam" id="PF00059">
    <property type="entry name" value="Lectin_C"/>
    <property type="match status" value="1"/>
</dbReference>
<dbReference type="AlphaFoldDB" id="A0A9D3SPA3"/>